<feature type="transmembrane region" description="Helical" evidence="6">
    <location>
        <begin position="548"/>
        <end position="569"/>
    </location>
</feature>
<gene>
    <name evidence="9" type="ORF">S2091_2522</name>
</gene>
<proteinExistence type="predicted"/>
<dbReference type="Gene3D" id="1.20.1250.20">
    <property type="entry name" value="MFS general substrate transporter like domains"/>
    <property type="match status" value="1"/>
</dbReference>
<feature type="transmembrane region" description="Helical" evidence="6">
    <location>
        <begin position="524"/>
        <end position="541"/>
    </location>
</feature>
<dbReference type="InterPro" id="IPR020846">
    <property type="entry name" value="MFS_dom"/>
</dbReference>
<feature type="transmembrane region" description="Helical" evidence="6">
    <location>
        <begin position="285"/>
        <end position="307"/>
    </location>
</feature>
<dbReference type="Pfam" id="PF07690">
    <property type="entry name" value="MFS_1"/>
    <property type="match status" value="1"/>
</dbReference>
<evidence type="ECO:0000313" key="9">
    <source>
        <dbReference type="EMBL" id="PRC92792.1"/>
    </source>
</evidence>
<feature type="transmembrane region" description="Helical" evidence="6">
    <location>
        <begin position="319"/>
        <end position="337"/>
    </location>
</feature>
<dbReference type="PROSITE" id="PS50850">
    <property type="entry name" value="MFS"/>
    <property type="match status" value="1"/>
</dbReference>
<feature type="transmembrane region" description="Helical" evidence="6">
    <location>
        <begin position="647"/>
        <end position="666"/>
    </location>
</feature>
<sequence>MKKLQIRLVSFVALIFVLSALLMSWLSLRHFEQGLPPEMARTVTTISYSASAVLERAYENGVPLEKMIGVEEFLSEIRKENPSISYLLLNDNKGQVLYQSGVNNKAPELRSVIATSNSDVTTNLVGAYFNTSVPLIFNHYRVGTLQLGQQSALVEQQLKEIAYDVLTVLVVASLIAIELLRFTLSFVIATPVEVMRDFLARVRAGDFTYYLPFDRLGGIGQLSANFNHIVANINERFHALQQYISNNGDAGSVQVKQALSGFQFHAPGERRTLFAAALDHIRWPFFLLIFADSLSLSFFPVFVGQFYSPALGLSKNIVIGLPISIFMFTWALSMPLAGMWSDRVGYRKAFLVGASVTTVGLILTAGAQTLYDLLLWRSITALGYGLVFITAQSYVTNNTPPKQRTRGMAVFLSSFFAGSLSGSAIGGILSDRLGYSPTILLSAVLSIASGLFVMRFIHSAPSTAPKKKLGFNDFKRLLGNKKFSAITFLAAIPAKIALTGFLYYSVPLYLKLQGNNQSTTGRVMMAYGLAIIILSPSIAKLADRIGNLRWFVTIGGYSAALAMFVIYYFDNMAGVLVSITLLGIAHAIGVSPQLALINDFCKEVVQEVGAGTASGIFRLTERLGNVFGPIIAALFISQFGFKGAFLGIGIISLICITSFTVLLFFFDRHQTRAVAIPG</sequence>
<feature type="transmembrane region" description="Helical" evidence="6">
    <location>
        <begin position="161"/>
        <end position="180"/>
    </location>
</feature>
<dbReference type="Proteomes" id="UP000237839">
    <property type="component" value="Unassembled WGS sequence"/>
</dbReference>
<feature type="domain" description="HAMP" evidence="8">
    <location>
        <begin position="186"/>
        <end position="238"/>
    </location>
</feature>
<reference evidence="9 10" key="1">
    <citation type="submission" date="2018-02" db="EMBL/GenBank/DDBJ databases">
        <title>Solimicrobium silvestre gen. nov., sp. nov., isolated from alpine forest soil.</title>
        <authorList>
            <person name="Margesin R."/>
            <person name="Albuquerque L."/>
            <person name="Zhang D.-C."/>
            <person name="Froufe H.J.C."/>
            <person name="Severino R."/>
            <person name="Roxo I."/>
            <person name="Egas C."/>
            <person name="Da Costa M.S."/>
        </authorList>
    </citation>
    <scope>NUCLEOTIDE SEQUENCE [LARGE SCALE GENOMIC DNA]</scope>
    <source>
        <strain evidence="9 10">S20-91</strain>
    </source>
</reference>
<evidence type="ECO:0000259" key="7">
    <source>
        <dbReference type="PROSITE" id="PS50850"/>
    </source>
</evidence>
<evidence type="ECO:0000256" key="5">
    <source>
        <dbReference type="ARBA" id="ARBA00023136"/>
    </source>
</evidence>
<keyword evidence="10" id="KW-1185">Reference proteome</keyword>
<evidence type="ECO:0000313" key="10">
    <source>
        <dbReference type="Proteomes" id="UP000237839"/>
    </source>
</evidence>
<keyword evidence="2" id="KW-0813">Transport</keyword>
<dbReference type="InterPro" id="IPR003660">
    <property type="entry name" value="HAMP_dom"/>
</dbReference>
<evidence type="ECO:0000256" key="3">
    <source>
        <dbReference type="ARBA" id="ARBA00022692"/>
    </source>
</evidence>
<evidence type="ECO:0000256" key="4">
    <source>
        <dbReference type="ARBA" id="ARBA00022989"/>
    </source>
</evidence>
<comment type="subcellular location">
    <subcellularLocation>
        <location evidence="1">Membrane</location>
        <topology evidence="1">Multi-pass membrane protein</topology>
    </subcellularLocation>
</comment>
<feature type="transmembrane region" description="Helical" evidence="6">
    <location>
        <begin position="349"/>
        <end position="368"/>
    </location>
</feature>
<dbReference type="SUPFAM" id="SSF103473">
    <property type="entry name" value="MFS general substrate transporter"/>
    <property type="match status" value="1"/>
</dbReference>
<keyword evidence="3 6" id="KW-0812">Transmembrane</keyword>
<dbReference type="InterPro" id="IPR050930">
    <property type="entry name" value="MFS_Vesicular_Transporter"/>
</dbReference>
<evidence type="ECO:0000259" key="8">
    <source>
        <dbReference type="PROSITE" id="PS50885"/>
    </source>
</evidence>
<dbReference type="InterPro" id="IPR036259">
    <property type="entry name" value="MFS_trans_sf"/>
</dbReference>
<feature type="transmembrane region" description="Helical" evidence="6">
    <location>
        <begin position="575"/>
        <end position="597"/>
    </location>
</feature>
<feature type="domain" description="Major facilitator superfamily (MFS) profile" evidence="7">
    <location>
        <begin position="281"/>
        <end position="670"/>
    </location>
</feature>
<dbReference type="PANTHER" id="PTHR23506:SF23">
    <property type="entry name" value="GH10249P"/>
    <property type="match status" value="1"/>
</dbReference>
<dbReference type="SMART" id="SM00304">
    <property type="entry name" value="HAMP"/>
    <property type="match status" value="1"/>
</dbReference>
<dbReference type="RefSeq" id="WP_105532279.1">
    <property type="nucleotide sequence ID" value="NZ_PUGF01000011.1"/>
</dbReference>
<evidence type="ECO:0000256" key="1">
    <source>
        <dbReference type="ARBA" id="ARBA00004141"/>
    </source>
</evidence>
<dbReference type="AlphaFoldDB" id="A0A2S9GYI9"/>
<dbReference type="PANTHER" id="PTHR23506">
    <property type="entry name" value="GH10249P"/>
    <property type="match status" value="1"/>
</dbReference>
<feature type="transmembrane region" description="Helical" evidence="6">
    <location>
        <begin position="435"/>
        <end position="457"/>
    </location>
</feature>
<dbReference type="PROSITE" id="PS50885">
    <property type="entry name" value="HAMP"/>
    <property type="match status" value="1"/>
</dbReference>
<dbReference type="CDD" id="cd06225">
    <property type="entry name" value="HAMP"/>
    <property type="match status" value="1"/>
</dbReference>
<accession>A0A2S9GYI9</accession>
<dbReference type="CDD" id="cd17325">
    <property type="entry name" value="MFS_MdtG_SLC18_like"/>
    <property type="match status" value="1"/>
</dbReference>
<dbReference type="GO" id="GO:0007165">
    <property type="term" value="P:signal transduction"/>
    <property type="evidence" value="ECO:0007669"/>
    <property type="project" value="InterPro"/>
</dbReference>
<organism evidence="9 10">
    <name type="scientific">Solimicrobium silvestre</name>
    <dbReference type="NCBI Taxonomy" id="2099400"/>
    <lineage>
        <taxon>Bacteria</taxon>
        <taxon>Pseudomonadati</taxon>
        <taxon>Pseudomonadota</taxon>
        <taxon>Betaproteobacteria</taxon>
        <taxon>Burkholderiales</taxon>
        <taxon>Oxalobacteraceae</taxon>
        <taxon>Solimicrobium</taxon>
    </lineage>
</organism>
<feature type="transmembrane region" description="Helical" evidence="6">
    <location>
        <begin position="407"/>
        <end position="429"/>
    </location>
</feature>
<feature type="transmembrane region" description="Helical" evidence="6">
    <location>
        <begin position="623"/>
        <end position="641"/>
    </location>
</feature>
<evidence type="ECO:0000256" key="6">
    <source>
        <dbReference type="SAM" id="Phobius"/>
    </source>
</evidence>
<dbReference type="InterPro" id="IPR011701">
    <property type="entry name" value="MFS"/>
</dbReference>
<feature type="transmembrane region" description="Helical" evidence="6">
    <location>
        <begin position="374"/>
        <end position="395"/>
    </location>
</feature>
<evidence type="ECO:0000256" key="2">
    <source>
        <dbReference type="ARBA" id="ARBA00022448"/>
    </source>
</evidence>
<feature type="transmembrane region" description="Helical" evidence="6">
    <location>
        <begin position="483"/>
        <end position="504"/>
    </location>
</feature>
<comment type="caution">
    <text evidence="9">The sequence shown here is derived from an EMBL/GenBank/DDBJ whole genome shotgun (WGS) entry which is preliminary data.</text>
</comment>
<protein>
    <submittedName>
        <fullName evidence="9">Major Facilitator Superfamily</fullName>
    </submittedName>
</protein>
<name>A0A2S9GYI9_9BURK</name>
<dbReference type="GO" id="GO:0022857">
    <property type="term" value="F:transmembrane transporter activity"/>
    <property type="evidence" value="ECO:0007669"/>
    <property type="project" value="InterPro"/>
</dbReference>
<dbReference type="EMBL" id="PUGF01000011">
    <property type="protein sequence ID" value="PRC92792.1"/>
    <property type="molecule type" value="Genomic_DNA"/>
</dbReference>
<dbReference type="OrthoDB" id="7786710at2"/>
<dbReference type="Gene3D" id="6.10.340.10">
    <property type="match status" value="1"/>
</dbReference>
<keyword evidence="5 6" id="KW-0472">Membrane</keyword>
<dbReference type="GO" id="GO:0016020">
    <property type="term" value="C:membrane"/>
    <property type="evidence" value="ECO:0007669"/>
    <property type="project" value="UniProtKB-SubCell"/>
</dbReference>
<keyword evidence="4 6" id="KW-1133">Transmembrane helix</keyword>